<proteinExistence type="predicted"/>
<feature type="domain" description="Integrase catalytic" evidence="2">
    <location>
        <begin position="240"/>
        <end position="466"/>
    </location>
</feature>
<dbReference type="InterPro" id="IPR015378">
    <property type="entry name" value="Transposase-like_Mu_C"/>
</dbReference>
<dbReference type="Gene3D" id="3.30.420.10">
    <property type="entry name" value="Ribonuclease H-like superfamily/Ribonuclease H"/>
    <property type="match status" value="1"/>
</dbReference>
<dbReference type="GO" id="GO:0015074">
    <property type="term" value="P:DNA integration"/>
    <property type="evidence" value="ECO:0007669"/>
    <property type="project" value="InterPro"/>
</dbReference>
<sequence>MIIQHVGAYVVLTRLDGTQPTEVPVTDIARALRGNKAPQDLAHLHDIEDRLTERSKARLDHDSDLLHIMLTGRRAHQPDTDAPAPNLDPARVPEGLRRRRLAKLLAEQTRDRGSMKGFNVLHKSEMRRLQRIMKRWRDGQNLLDGRYRKPRAWRTDDEVMDALLSFMNDQAVRSTKSDSALVRAFQIHATTAHPTLQLPSTATLRRRVQERRGAWSHLGATAKNRISQTNVPKASGVTRLATRPGELVLFDTTKSNVWVKDPRTGRVVRLDVTLAIDLATRCVVGLAITYNTTKYAIGLCLADVLRPKTAALASEWAEDETSIADQPFIGRPGAFVSFHSTAFHPEGVVVDNGKQYVSTYMTAQMARLGIHYEPQRSYNPTDKAQVERVFRTIKDMFEALMPGFTGGSVHERGTAPEAEDLMTPGEYERRLRQCIDLYNHRTHEGLVLPEDPFVRLSPYVMFSILAEKIGAFADVEYQYDWVRFLPSITAKIEPSRVRVRLLNYKSPILRELQGDPVVMKTGNLRVFYDPFDLRIAWCFDADGTLHPLRWHYLNEHTPRFGEMHTTHVVEKYAGKKVSRNDVERILLEIFAGKHDQGMPEGIRHDELANNLMQARTDRLTESQRDAALQEEPDAIHEQRPPASEPRPHDRGVGDSANTYEPPPVEPFEPDDTSEAQDEQGPQRSARRPRGLRPWWHRDRPES</sequence>
<dbReference type="EMBL" id="RKHL01000001">
    <property type="protein sequence ID" value="ROR79984.1"/>
    <property type="molecule type" value="Genomic_DNA"/>
</dbReference>
<organism evidence="3 4">
    <name type="scientific">Plantibacter flavus</name>
    <dbReference type="NCBI Taxonomy" id="150123"/>
    <lineage>
        <taxon>Bacteria</taxon>
        <taxon>Bacillati</taxon>
        <taxon>Actinomycetota</taxon>
        <taxon>Actinomycetes</taxon>
        <taxon>Micrococcales</taxon>
        <taxon>Microbacteriaceae</taxon>
        <taxon>Plantibacter</taxon>
    </lineage>
</organism>
<evidence type="ECO:0000256" key="1">
    <source>
        <dbReference type="SAM" id="MobiDB-lite"/>
    </source>
</evidence>
<dbReference type="InterPro" id="IPR036397">
    <property type="entry name" value="RNaseH_sf"/>
</dbReference>
<keyword evidence="4" id="KW-1185">Reference proteome</keyword>
<feature type="compositionally biased region" description="Basic and acidic residues" evidence="1">
    <location>
        <begin position="633"/>
        <end position="652"/>
    </location>
</feature>
<name>A0A3N2BY17_9MICO</name>
<evidence type="ECO:0000313" key="4">
    <source>
        <dbReference type="Proteomes" id="UP000266915"/>
    </source>
</evidence>
<dbReference type="Proteomes" id="UP000266915">
    <property type="component" value="Unassembled WGS sequence"/>
</dbReference>
<comment type="caution">
    <text evidence="3">The sequence shown here is derived from an EMBL/GenBank/DDBJ whole genome shotgun (WGS) entry which is preliminary data.</text>
</comment>
<gene>
    <name evidence="3" type="ORF">EDD42_0014</name>
</gene>
<reference evidence="3 4" key="1">
    <citation type="submission" date="2018-11" db="EMBL/GenBank/DDBJ databases">
        <title>Sequencing the genomes of 1000 actinobacteria strains.</title>
        <authorList>
            <person name="Klenk H.-P."/>
        </authorList>
    </citation>
    <scope>NUCLEOTIDE SEQUENCE [LARGE SCALE GENOMIC DNA]</scope>
    <source>
        <strain evidence="3 4">DSM 14012</strain>
    </source>
</reference>
<dbReference type="GO" id="GO:0003676">
    <property type="term" value="F:nucleic acid binding"/>
    <property type="evidence" value="ECO:0007669"/>
    <property type="project" value="InterPro"/>
</dbReference>
<evidence type="ECO:0000259" key="2">
    <source>
        <dbReference type="PROSITE" id="PS50994"/>
    </source>
</evidence>
<evidence type="ECO:0000313" key="3">
    <source>
        <dbReference type="EMBL" id="ROR79984.1"/>
    </source>
</evidence>
<dbReference type="SUPFAM" id="SSF53098">
    <property type="entry name" value="Ribonuclease H-like"/>
    <property type="match status" value="1"/>
</dbReference>
<dbReference type="PROSITE" id="PS50994">
    <property type="entry name" value="INTEGRASE"/>
    <property type="match status" value="1"/>
</dbReference>
<dbReference type="InterPro" id="IPR012337">
    <property type="entry name" value="RNaseH-like_sf"/>
</dbReference>
<dbReference type="RefSeq" id="WP_085511560.1">
    <property type="nucleotide sequence ID" value="NZ_FXAP01000002.1"/>
</dbReference>
<feature type="compositionally biased region" description="Acidic residues" evidence="1">
    <location>
        <begin position="667"/>
        <end position="677"/>
    </location>
</feature>
<feature type="region of interest" description="Disordered" evidence="1">
    <location>
        <begin position="619"/>
        <end position="702"/>
    </location>
</feature>
<dbReference type="AlphaFoldDB" id="A0A3N2BY17"/>
<dbReference type="Pfam" id="PF09299">
    <property type="entry name" value="Mu-transpos_C"/>
    <property type="match status" value="1"/>
</dbReference>
<dbReference type="InterPro" id="IPR001584">
    <property type="entry name" value="Integrase_cat-core"/>
</dbReference>
<accession>A0A3N2BY17</accession>
<protein>
    <submittedName>
        <fullName evidence="3">Mu transposase-like protein</fullName>
    </submittedName>
</protein>